<comment type="caution">
    <text evidence="15">The sequence shown here is derived from an EMBL/GenBank/DDBJ whole genome shotgun (WGS) entry which is preliminary data.</text>
</comment>
<dbReference type="PANTHER" id="PTHR45918:SF1">
    <property type="entry name" value="ALPHA-1,3_1,6-MANNOSYLTRANSFERASE ALG2"/>
    <property type="match status" value="1"/>
</dbReference>
<dbReference type="AlphaFoldDB" id="A0A854QDP4"/>
<evidence type="ECO:0000313" key="15">
    <source>
        <dbReference type="EMBL" id="OXG21286.1"/>
    </source>
</evidence>
<evidence type="ECO:0000256" key="8">
    <source>
        <dbReference type="ARBA" id="ARBA00022989"/>
    </source>
</evidence>
<evidence type="ECO:0000313" key="16">
    <source>
        <dbReference type="Proteomes" id="UP000199727"/>
    </source>
</evidence>
<dbReference type="CDD" id="cd03805">
    <property type="entry name" value="GT4_ALG2-like"/>
    <property type="match status" value="1"/>
</dbReference>
<comment type="similarity">
    <text evidence="12">Belongs to the glycosyltransferase group 1 family.</text>
</comment>
<keyword evidence="9 12" id="KW-0472">Membrane</keyword>
<dbReference type="SUPFAM" id="SSF53756">
    <property type="entry name" value="UDP-Glycosyltransferase/glycogen phosphorylase"/>
    <property type="match status" value="1"/>
</dbReference>
<dbReference type="GO" id="GO:0102704">
    <property type="term" value="F:GDP-Man:Man(2)GlcNAc(2)-PP-Dol alpha-1,6-mannosyltransferase activity"/>
    <property type="evidence" value="ECO:0007669"/>
    <property type="project" value="UniProtKB-UniRule"/>
</dbReference>
<keyword evidence="5 12" id="KW-0808">Transferase</keyword>
<dbReference type="GO" id="GO:0005789">
    <property type="term" value="C:endoplasmic reticulum membrane"/>
    <property type="evidence" value="ECO:0007669"/>
    <property type="project" value="UniProtKB-SubCell"/>
</dbReference>
<evidence type="ECO:0000256" key="2">
    <source>
        <dbReference type="ARBA" id="ARBA00004586"/>
    </source>
</evidence>
<organism evidence="15 16">
    <name type="scientific">Cryptococcus neoformans Tu259-1</name>
    <dbReference type="NCBI Taxonomy" id="1230072"/>
    <lineage>
        <taxon>Eukaryota</taxon>
        <taxon>Fungi</taxon>
        <taxon>Dikarya</taxon>
        <taxon>Basidiomycota</taxon>
        <taxon>Agaricomycotina</taxon>
        <taxon>Tremellomycetes</taxon>
        <taxon>Tremellales</taxon>
        <taxon>Cryptococcaceae</taxon>
        <taxon>Cryptococcus</taxon>
        <taxon>Cryptococcus neoformans species complex</taxon>
    </lineage>
</organism>
<evidence type="ECO:0000256" key="11">
    <source>
        <dbReference type="ARBA" id="ARBA00045104"/>
    </source>
</evidence>
<dbReference type="EMBL" id="AMKT01000043">
    <property type="protein sequence ID" value="OXG21286.1"/>
    <property type="molecule type" value="Genomic_DNA"/>
</dbReference>
<comment type="pathway">
    <text evidence="3 12">Protein modification; protein glycosylation.</text>
</comment>
<dbReference type="PANTHER" id="PTHR45918">
    <property type="entry name" value="ALPHA-1,3/1,6-MANNOSYLTRANSFERASE ALG2"/>
    <property type="match status" value="1"/>
</dbReference>
<name>A0A854QDP4_CRYNE</name>
<evidence type="ECO:0000256" key="4">
    <source>
        <dbReference type="ARBA" id="ARBA00022676"/>
    </source>
</evidence>
<dbReference type="Proteomes" id="UP000199727">
    <property type="component" value="Unassembled WGS sequence"/>
</dbReference>
<dbReference type="EC" id="2.4.1.132" evidence="12"/>
<gene>
    <name evidence="15" type="ORF">C361_03499</name>
</gene>
<protein>
    <recommendedName>
        <fullName evidence="12">Alpha-1,3/1,6-mannosyltransferase ALG2</fullName>
        <ecNumber evidence="12">2.4.1.132</ecNumber>
        <ecNumber evidence="12">2.4.1.257</ecNumber>
    </recommendedName>
    <alternativeName>
        <fullName evidence="12">GDP-Man:Man(1)GlcNAc(2)-PP-Dol alpha-1,3-mannosyltransferase</fullName>
    </alternativeName>
</protein>
<proteinExistence type="inferred from homology"/>
<dbReference type="FunFam" id="3.40.50.2000:FF:000236">
    <property type="entry name" value="Putative dolichyl-P-Man:GDP-Man1GlcNAc2-PP-dolichyl alpha-1,3-mannosyltransferase"/>
    <property type="match status" value="1"/>
</dbReference>
<keyword evidence="7 12" id="KW-0256">Endoplasmic reticulum</keyword>
<feature type="domain" description="Glycosyl transferase family 1" evidence="13">
    <location>
        <begin position="241"/>
        <end position="437"/>
    </location>
</feature>
<evidence type="ECO:0000256" key="5">
    <source>
        <dbReference type="ARBA" id="ARBA00022679"/>
    </source>
</evidence>
<keyword evidence="4 12" id="KW-0328">Glycosyltransferase</keyword>
<evidence type="ECO:0000256" key="3">
    <source>
        <dbReference type="ARBA" id="ARBA00004922"/>
    </source>
</evidence>
<dbReference type="Gene3D" id="3.40.50.2000">
    <property type="entry name" value="Glycogen Phosphorylase B"/>
    <property type="match status" value="2"/>
</dbReference>
<dbReference type="Pfam" id="PF00534">
    <property type="entry name" value="Glycos_transf_1"/>
    <property type="match status" value="1"/>
</dbReference>
<keyword evidence="8 12" id="KW-1133">Transmembrane helix</keyword>
<evidence type="ECO:0000256" key="6">
    <source>
        <dbReference type="ARBA" id="ARBA00022692"/>
    </source>
</evidence>
<dbReference type="InterPro" id="IPR027054">
    <property type="entry name" value="ALG2"/>
</dbReference>
<keyword evidence="6 12" id="KW-0812">Transmembrane</keyword>
<dbReference type="EC" id="2.4.1.257" evidence="12"/>
<dbReference type="UniPathway" id="UPA00378"/>
<evidence type="ECO:0000256" key="7">
    <source>
        <dbReference type="ARBA" id="ARBA00022824"/>
    </source>
</evidence>
<comment type="catalytic activity">
    <reaction evidence="10 12">
        <text>a beta-D-Man-(1-&gt;4)-beta-D-GlcNAc-(1-&gt;4)-alpha-D-GlcNAc-diphospho-di-trans,poly-cis-dolichol + GDP-alpha-D-mannose = an alpha-D-Man-(1-&gt;3)-beta-D-Man-(1-&gt;4)-beta-D-GlcNAc-(1-&gt;4)-alpha-D-GlcNAc-diphospho-di-trans,poly-cis-dolichol + GDP + H(+)</text>
        <dbReference type="Rhea" id="RHEA:29515"/>
        <dbReference type="Rhea" id="RHEA-COMP:19511"/>
        <dbReference type="Rhea" id="RHEA-COMP:19513"/>
        <dbReference type="ChEBI" id="CHEBI:15378"/>
        <dbReference type="ChEBI" id="CHEBI:57527"/>
        <dbReference type="ChEBI" id="CHEBI:58189"/>
        <dbReference type="ChEBI" id="CHEBI:58472"/>
        <dbReference type="ChEBI" id="CHEBI:132510"/>
        <dbReference type="EC" id="2.4.1.132"/>
    </reaction>
    <physiologicalReaction direction="left-to-right" evidence="10 12">
        <dbReference type="Rhea" id="RHEA:29516"/>
    </physiologicalReaction>
</comment>
<evidence type="ECO:0000256" key="12">
    <source>
        <dbReference type="RuleBase" id="RU367136"/>
    </source>
</evidence>
<dbReference type="InterPro" id="IPR028098">
    <property type="entry name" value="Glyco_trans_4-like_N"/>
</dbReference>
<evidence type="ECO:0000256" key="1">
    <source>
        <dbReference type="ARBA" id="ARBA00003142"/>
    </source>
</evidence>
<evidence type="ECO:0000256" key="10">
    <source>
        <dbReference type="ARBA" id="ARBA00045103"/>
    </source>
</evidence>
<dbReference type="Pfam" id="PF13439">
    <property type="entry name" value="Glyco_transf_4"/>
    <property type="match status" value="1"/>
</dbReference>
<feature type="transmembrane region" description="Helical" evidence="12">
    <location>
        <begin position="477"/>
        <end position="499"/>
    </location>
</feature>
<comment type="catalytic activity">
    <reaction evidence="11 12">
        <text>an alpha-D-Man-(1-&gt;3)-beta-D-Man-(1-&gt;4)-beta-D-GlcNAc-(1-&gt;4)-alpha-D-GlcNAc-diphospho-di-trans,poly-cis-dolichol + GDP-alpha-D-mannose = an alpha-D-Man-(1-&gt;3)-[alpha-D-Man-(1-&gt;6)]-beta-D-Man-(1-&gt;4)-beta-D-GlcNAc-(1-&gt;4)-alpha-D-GlcNAc-diphospho-di-trans,poly-cis-dolichol + GDP + H(+)</text>
        <dbReference type="Rhea" id="RHEA:29519"/>
        <dbReference type="Rhea" id="RHEA-COMP:19513"/>
        <dbReference type="Rhea" id="RHEA-COMP:19515"/>
        <dbReference type="ChEBI" id="CHEBI:15378"/>
        <dbReference type="ChEBI" id="CHEBI:57527"/>
        <dbReference type="ChEBI" id="CHEBI:58189"/>
        <dbReference type="ChEBI" id="CHEBI:132510"/>
        <dbReference type="ChEBI" id="CHEBI:132511"/>
        <dbReference type="EC" id="2.4.1.257"/>
    </reaction>
    <physiologicalReaction direction="left-to-right" evidence="11 12">
        <dbReference type="Rhea" id="RHEA:29520"/>
    </physiologicalReaction>
</comment>
<sequence>MSRPLRIGFIHPDLGIGGAERLVVDAALSLKNKGHHVTIFTSRHDPSRCFPETIDGTLPVHVLGSSLPRSFHPKFPLTILFSILRSLLLAVLLLTSLLLPGPPSLVNPLSPLQGFDIFFVDQQSVAVPLLRFVSGTRVVFYCHFPDKLLSGGWEIDVGKDKAVVERKEVGILKRMYRWPIDKLEEYTTDQSDIIISNSEFSSRVFALAFPSLAEQPRRVVYPCIDVSSYTSISSNAKDESVKLVQSDRPTIISFNRFEAKKNVDLAIRAFAKLRDDDLIPKEEFEKLRFVVGGGYDPDQRDNVQTLLHLQNICTNLFLSHHTIPSSSPVPPNTQIIFLLNFSSAQRAHLLTSPSTLALLYTPTNEHFGIVPIEAGACGLPVLACDTGGPVETIVDFSIPSNAENGTGLLRPPRAEEWAPALTTLLHLSSSQRSLISQSGQTRIAENFSLATMGTQLEKACRDALAMGDLHVQVGDKLIWAGLGLMGFAAGGLGIIWMVWGFE</sequence>
<evidence type="ECO:0000256" key="9">
    <source>
        <dbReference type="ARBA" id="ARBA00023136"/>
    </source>
</evidence>
<feature type="domain" description="Glycosyltransferase subfamily 4-like N-terminal" evidence="14">
    <location>
        <begin position="16"/>
        <end position="227"/>
    </location>
</feature>
<evidence type="ECO:0000259" key="14">
    <source>
        <dbReference type="Pfam" id="PF13439"/>
    </source>
</evidence>
<evidence type="ECO:0000259" key="13">
    <source>
        <dbReference type="Pfam" id="PF00534"/>
    </source>
</evidence>
<comment type="subcellular location">
    <subcellularLocation>
        <location evidence="2 12">Endoplasmic reticulum membrane</location>
    </subcellularLocation>
</comment>
<comment type="function">
    <text evidence="1 12">Mannosylates Man(2)GlcNAc(2)-dolichol diphosphate and Man(1)GlcNAc(2)-dolichol diphosphate to form Man(3)GlcNAc(2)-dolichol diphosphate.</text>
</comment>
<dbReference type="InterPro" id="IPR001296">
    <property type="entry name" value="Glyco_trans_1"/>
</dbReference>
<dbReference type="GO" id="GO:0004378">
    <property type="term" value="F:GDP-Man:Man(1)GlcNAc(2)-PP-Dol alpha-1,3-mannosyltransferase activity"/>
    <property type="evidence" value="ECO:0007669"/>
    <property type="project" value="UniProtKB-UniRule"/>
</dbReference>
<accession>A0A854QDP4</accession>
<reference evidence="15 16" key="1">
    <citation type="submission" date="2017-06" db="EMBL/GenBank/DDBJ databases">
        <title>Global population genomics of the pathogenic fungus Cryptococcus neoformans var. grubii.</title>
        <authorList>
            <person name="Cuomo C."/>
            <person name="Litvintseva A."/>
            <person name="Chen Y."/>
            <person name="Young S."/>
            <person name="Zeng Q."/>
            <person name="Chapman S."/>
            <person name="Gujja S."/>
            <person name="Saif S."/>
            <person name="Birren B."/>
        </authorList>
    </citation>
    <scope>NUCLEOTIDE SEQUENCE [LARGE SCALE GENOMIC DNA]</scope>
    <source>
        <strain evidence="15 16">Tu259-1</strain>
    </source>
</reference>
<dbReference type="OrthoDB" id="448893at2759"/>